<feature type="compositionally biased region" description="Basic and acidic residues" evidence="1">
    <location>
        <begin position="484"/>
        <end position="493"/>
    </location>
</feature>
<keyword evidence="4" id="KW-1185">Reference proteome</keyword>
<dbReference type="STRING" id="34508.A0A4U5PEZ9"/>
<feature type="compositionally biased region" description="Basic and acidic residues" evidence="1">
    <location>
        <begin position="461"/>
        <end position="474"/>
    </location>
</feature>
<feature type="compositionally biased region" description="Polar residues" evidence="1">
    <location>
        <begin position="84"/>
        <end position="104"/>
    </location>
</feature>
<evidence type="ECO:0000256" key="1">
    <source>
        <dbReference type="SAM" id="MobiDB-lite"/>
    </source>
</evidence>
<feature type="region of interest" description="Disordered" evidence="1">
    <location>
        <begin position="58"/>
        <end position="104"/>
    </location>
</feature>
<accession>A0A4U5PEZ9</accession>
<feature type="compositionally biased region" description="Polar residues" evidence="1">
    <location>
        <begin position="62"/>
        <end position="73"/>
    </location>
</feature>
<feature type="compositionally biased region" description="Low complexity" evidence="1">
    <location>
        <begin position="296"/>
        <end position="319"/>
    </location>
</feature>
<dbReference type="EMBL" id="AZBU02000002">
    <property type="protein sequence ID" value="TKR94893.1"/>
    <property type="molecule type" value="Genomic_DNA"/>
</dbReference>
<evidence type="ECO:0000256" key="2">
    <source>
        <dbReference type="SAM" id="Phobius"/>
    </source>
</evidence>
<organism evidence="3 4">
    <name type="scientific">Steinernema carpocapsae</name>
    <name type="common">Entomopathogenic nematode</name>
    <dbReference type="NCBI Taxonomy" id="34508"/>
    <lineage>
        <taxon>Eukaryota</taxon>
        <taxon>Metazoa</taxon>
        <taxon>Ecdysozoa</taxon>
        <taxon>Nematoda</taxon>
        <taxon>Chromadorea</taxon>
        <taxon>Rhabditida</taxon>
        <taxon>Tylenchina</taxon>
        <taxon>Panagrolaimomorpha</taxon>
        <taxon>Strongyloidoidea</taxon>
        <taxon>Steinernematidae</taxon>
        <taxon>Steinernema</taxon>
    </lineage>
</organism>
<gene>
    <name evidence="3" type="ORF">L596_009125</name>
</gene>
<feature type="region of interest" description="Disordered" evidence="1">
    <location>
        <begin position="289"/>
        <end position="354"/>
    </location>
</feature>
<evidence type="ECO:0000313" key="3">
    <source>
        <dbReference type="EMBL" id="TKR94893.1"/>
    </source>
</evidence>
<keyword evidence="2" id="KW-1133">Transmembrane helix</keyword>
<feature type="compositionally biased region" description="Low complexity" evidence="1">
    <location>
        <begin position="125"/>
        <end position="224"/>
    </location>
</feature>
<dbReference type="AlphaFoldDB" id="A0A4U5PEZ9"/>
<proteinExistence type="predicted"/>
<dbReference type="OrthoDB" id="5876428at2759"/>
<feature type="region of interest" description="Disordered" evidence="1">
    <location>
        <begin position="125"/>
        <end position="230"/>
    </location>
</feature>
<comment type="caution">
    <text evidence="3">The sequence shown here is derived from an EMBL/GenBank/DDBJ whole genome shotgun (WGS) entry which is preliminary data.</text>
</comment>
<evidence type="ECO:0000313" key="4">
    <source>
        <dbReference type="Proteomes" id="UP000298663"/>
    </source>
</evidence>
<sequence length="507" mass="54277">MSGNRGTTSTSIFCPIACLVASSPRLHSHFHSDEEQSVEMRVIAAVLLFALATSAAVPPQKGENTATLTTEPSAKNKTELPKQAKSTTEATVSWTTGDNATSETVTASTQLATLLPDVTTPATETASTTLSTTSVSTSVSATTTAVSTSTTTSTTTAPMTNCPTSPTTKSTPSSTSSTSITTTAALTTKKTTPTSMSTPSSTSSTSITTTTTPTSKKTTPTSIPDIASSTNTSWVEHVELKGEEKADGIKGKEKRSTRTYALFLVPLICILIVCVSCCVYCGFRKNPELDAPPGGTSSRSSTSRRLTFANLGSPKTSPKASKKSQRASPQKSTKKAIEKDRRPTSVPMFARPKSPQKSVHFSLIMPMPKEPLLDGPDLSPIHIPGESFKFKGPMVRDQGAKKSLPQHRLDDPKLKARAPKTTDHIVFDDNLNEIHEIGSEVEIFVNKSGNTGNRKSQRQNSEGRKVIINDESKTGETTSLRNSVRRDPVNERSKSKRSKMYDTHMTV</sequence>
<reference evidence="3 4" key="2">
    <citation type="journal article" date="2019" name="G3 (Bethesda)">
        <title>Hybrid Assembly of the Genome of the Entomopathogenic Nematode Steinernema carpocapsae Identifies the X-Chromosome.</title>
        <authorList>
            <person name="Serra L."/>
            <person name="Macchietto M."/>
            <person name="Macias-Munoz A."/>
            <person name="McGill C.J."/>
            <person name="Rodriguez I.M."/>
            <person name="Rodriguez B."/>
            <person name="Murad R."/>
            <person name="Mortazavi A."/>
        </authorList>
    </citation>
    <scope>NUCLEOTIDE SEQUENCE [LARGE SCALE GENOMIC DNA]</scope>
    <source>
        <strain evidence="3 4">ALL</strain>
    </source>
</reference>
<feature type="compositionally biased region" description="Polar residues" evidence="1">
    <location>
        <begin position="447"/>
        <end position="460"/>
    </location>
</feature>
<name>A0A4U5PEZ9_STECR</name>
<dbReference type="Proteomes" id="UP000298663">
    <property type="component" value="Unassembled WGS sequence"/>
</dbReference>
<keyword evidence="2" id="KW-0472">Membrane</keyword>
<protein>
    <submittedName>
        <fullName evidence="3">Uncharacterized protein</fullName>
    </submittedName>
</protein>
<feature type="region of interest" description="Disordered" evidence="1">
    <location>
        <begin position="447"/>
        <end position="507"/>
    </location>
</feature>
<keyword evidence="2" id="KW-0812">Transmembrane</keyword>
<reference evidence="3 4" key="1">
    <citation type="journal article" date="2015" name="Genome Biol.">
        <title>Comparative genomics of Steinernema reveals deeply conserved gene regulatory networks.</title>
        <authorList>
            <person name="Dillman A.R."/>
            <person name="Macchietto M."/>
            <person name="Porter C.F."/>
            <person name="Rogers A."/>
            <person name="Williams B."/>
            <person name="Antoshechkin I."/>
            <person name="Lee M.M."/>
            <person name="Goodwin Z."/>
            <person name="Lu X."/>
            <person name="Lewis E.E."/>
            <person name="Goodrich-Blair H."/>
            <person name="Stock S.P."/>
            <person name="Adams B.J."/>
            <person name="Sternberg P.W."/>
            <person name="Mortazavi A."/>
        </authorList>
    </citation>
    <scope>NUCLEOTIDE SEQUENCE [LARGE SCALE GENOMIC DNA]</scope>
    <source>
        <strain evidence="3 4">ALL</strain>
    </source>
</reference>
<feature type="transmembrane region" description="Helical" evidence="2">
    <location>
        <begin position="260"/>
        <end position="283"/>
    </location>
</feature>